<accession>A0AAV4ILY8</accession>
<keyword evidence="2" id="KW-1185">Reference proteome</keyword>
<dbReference type="AlphaFoldDB" id="A0AAV4ILY8"/>
<proteinExistence type="predicted"/>
<sequence length="57" mass="6334">MPLWSCSTNRRREDSMGQSAGPIGAWFSLSGVALAQQPWSWLSASPCWARWRVGRPG</sequence>
<comment type="caution">
    <text evidence="1">The sequence shown here is derived from an EMBL/GenBank/DDBJ whole genome shotgun (WGS) entry which is preliminary data.</text>
</comment>
<reference evidence="1 2" key="1">
    <citation type="journal article" date="2021" name="Elife">
        <title>Chloroplast acquisition without the gene transfer in kleptoplastic sea slugs, Plakobranchus ocellatus.</title>
        <authorList>
            <person name="Maeda T."/>
            <person name="Takahashi S."/>
            <person name="Yoshida T."/>
            <person name="Shimamura S."/>
            <person name="Takaki Y."/>
            <person name="Nagai Y."/>
            <person name="Toyoda A."/>
            <person name="Suzuki Y."/>
            <person name="Arimoto A."/>
            <person name="Ishii H."/>
            <person name="Satoh N."/>
            <person name="Nishiyama T."/>
            <person name="Hasebe M."/>
            <person name="Maruyama T."/>
            <person name="Minagawa J."/>
            <person name="Obokata J."/>
            <person name="Shigenobu S."/>
        </authorList>
    </citation>
    <scope>NUCLEOTIDE SEQUENCE [LARGE SCALE GENOMIC DNA]</scope>
</reference>
<protein>
    <submittedName>
        <fullName evidence="1">Uncharacterized protein</fullName>
    </submittedName>
</protein>
<evidence type="ECO:0000313" key="2">
    <source>
        <dbReference type="Proteomes" id="UP000762676"/>
    </source>
</evidence>
<feature type="non-terminal residue" evidence="1">
    <location>
        <position position="57"/>
    </location>
</feature>
<dbReference type="Proteomes" id="UP000762676">
    <property type="component" value="Unassembled WGS sequence"/>
</dbReference>
<gene>
    <name evidence="1" type="ORF">ElyMa_004795800</name>
</gene>
<evidence type="ECO:0000313" key="1">
    <source>
        <dbReference type="EMBL" id="GFS09941.1"/>
    </source>
</evidence>
<organism evidence="1 2">
    <name type="scientific">Elysia marginata</name>
    <dbReference type="NCBI Taxonomy" id="1093978"/>
    <lineage>
        <taxon>Eukaryota</taxon>
        <taxon>Metazoa</taxon>
        <taxon>Spiralia</taxon>
        <taxon>Lophotrochozoa</taxon>
        <taxon>Mollusca</taxon>
        <taxon>Gastropoda</taxon>
        <taxon>Heterobranchia</taxon>
        <taxon>Euthyneura</taxon>
        <taxon>Panpulmonata</taxon>
        <taxon>Sacoglossa</taxon>
        <taxon>Placobranchoidea</taxon>
        <taxon>Plakobranchidae</taxon>
        <taxon>Elysia</taxon>
    </lineage>
</organism>
<dbReference type="EMBL" id="BMAT01009617">
    <property type="protein sequence ID" value="GFS09941.1"/>
    <property type="molecule type" value="Genomic_DNA"/>
</dbReference>
<name>A0AAV4ILY8_9GAST</name>